<dbReference type="InterPro" id="IPR036259">
    <property type="entry name" value="MFS_trans_sf"/>
</dbReference>
<feature type="region of interest" description="Disordered" evidence="5">
    <location>
        <begin position="1"/>
        <end position="65"/>
    </location>
</feature>
<dbReference type="GO" id="GO:0022857">
    <property type="term" value="F:transmembrane transporter activity"/>
    <property type="evidence" value="ECO:0007669"/>
    <property type="project" value="InterPro"/>
</dbReference>
<dbReference type="InterPro" id="IPR011701">
    <property type="entry name" value="MFS"/>
</dbReference>
<feature type="compositionally biased region" description="Polar residues" evidence="5">
    <location>
        <begin position="10"/>
        <end position="19"/>
    </location>
</feature>
<feature type="transmembrane region" description="Helical" evidence="6">
    <location>
        <begin position="124"/>
        <end position="148"/>
    </location>
</feature>
<organism evidence="8 9">
    <name type="scientific">Pycnoporus cinnabarinus</name>
    <name type="common">Cinnabar-red polypore</name>
    <name type="synonym">Trametes cinnabarina</name>
    <dbReference type="NCBI Taxonomy" id="5643"/>
    <lineage>
        <taxon>Eukaryota</taxon>
        <taxon>Fungi</taxon>
        <taxon>Dikarya</taxon>
        <taxon>Basidiomycota</taxon>
        <taxon>Agaricomycotina</taxon>
        <taxon>Agaricomycetes</taxon>
        <taxon>Polyporales</taxon>
        <taxon>Polyporaceae</taxon>
        <taxon>Trametes</taxon>
    </lineage>
</organism>
<dbReference type="FunFam" id="1.20.1250.20:FF:000011">
    <property type="entry name" value="MFS multidrug transporter, putative"/>
    <property type="match status" value="1"/>
</dbReference>
<feature type="transmembrane region" description="Helical" evidence="6">
    <location>
        <begin position="329"/>
        <end position="348"/>
    </location>
</feature>
<keyword evidence="2 6" id="KW-0812">Transmembrane</keyword>
<dbReference type="OrthoDB" id="6770063at2759"/>
<feature type="domain" description="Major facilitator superfamily (MFS) profile" evidence="7">
    <location>
        <begin position="93"/>
        <end position="530"/>
    </location>
</feature>
<evidence type="ECO:0000256" key="1">
    <source>
        <dbReference type="ARBA" id="ARBA00004141"/>
    </source>
</evidence>
<feature type="transmembrane region" description="Helical" evidence="6">
    <location>
        <begin position="368"/>
        <end position="388"/>
    </location>
</feature>
<dbReference type="PANTHER" id="PTHR23502">
    <property type="entry name" value="MAJOR FACILITATOR SUPERFAMILY"/>
    <property type="match status" value="1"/>
</dbReference>
<protein>
    <recommendedName>
        <fullName evidence="7">Major facilitator superfamily (MFS) profile domain-containing protein</fullName>
    </recommendedName>
</protein>
<evidence type="ECO:0000259" key="7">
    <source>
        <dbReference type="PROSITE" id="PS50850"/>
    </source>
</evidence>
<gene>
    <name evidence="8" type="ORF">BN946_scf184298.g28</name>
</gene>
<feature type="transmembrane region" description="Helical" evidence="6">
    <location>
        <begin position="185"/>
        <end position="207"/>
    </location>
</feature>
<feature type="transmembrane region" description="Helical" evidence="6">
    <location>
        <begin position="434"/>
        <end position="454"/>
    </location>
</feature>
<feature type="transmembrane region" description="Helical" evidence="6">
    <location>
        <begin position="219"/>
        <end position="242"/>
    </location>
</feature>
<feature type="transmembrane region" description="Helical" evidence="6">
    <location>
        <begin position="248"/>
        <end position="268"/>
    </location>
</feature>
<feature type="compositionally biased region" description="Basic and acidic residues" evidence="5">
    <location>
        <begin position="41"/>
        <end position="50"/>
    </location>
</feature>
<evidence type="ECO:0000313" key="9">
    <source>
        <dbReference type="Proteomes" id="UP000029665"/>
    </source>
</evidence>
<name>A0A060SS54_PYCCI</name>
<dbReference type="AlphaFoldDB" id="A0A060SS54"/>
<feature type="transmembrane region" description="Helical" evidence="6">
    <location>
        <begin position="91"/>
        <end position="112"/>
    </location>
</feature>
<dbReference type="InterPro" id="IPR020846">
    <property type="entry name" value="MFS_dom"/>
</dbReference>
<dbReference type="SUPFAM" id="SSF103473">
    <property type="entry name" value="MFS general substrate transporter"/>
    <property type="match status" value="1"/>
</dbReference>
<dbReference type="PANTHER" id="PTHR23502:SF60">
    <property type="entry name" value="MAJOR FACILITATOR SUPERFAMILY (MFS) PROFILE DOMAIN-CONTAINING PROTEIN-RELATED"/>
    <property type="match status" value="1"/>
</dbReference>
<dbReference type="OMA" id="LVIDWDG"/>
<reference evidence="8" key="1">
    <citation type="submission" date="2014-01" db="EMBL/GenBank/DDBJ databases">
        <title>The genome of the white-rot fungus Pycnoporus cinnabarinus: a basidiomycete model with a versatile arsenal for lignocellulosic biomass breakdown.</title>
        <authorList>
            <person name="Levasseur A."/>
            <person name="Lomascolo A."/>
            <person name="Ruiz-Duenas F.J."/>
            <person name="Uzan E."/>
            <person name="Piumi F."/>
            <person name="Kues U."/>
            <person name="Ram A.F.J."/>
            <person name="Murat C."/>
            <person name="Haon M."/>
            <person name="Benoit I."/>
            <person name="Arfi Y."/>
            <person name="Chevret D."/>
            <person name="Drula E."/>
            <person name="Kwon M.J."/>
            <person name="Gouret P."/>
            <person name="Lesage-Meessen L."/>
            <person name="Lombard V."/>
            <person name="Mariette J."/>
            <person name="Noirot C."/>
            <person name="Park J."/>
            <person name="Patyshakuliyeva A."/>
            <person name="Wieneger R.A.B."/>
            <person name="Wosten H.A.B."/>
            <person name="Martin F."/>
            <person name="Coutinho P.M."/>
            <person name="de Vries R."/>
            <person name="Martinez A.T."/>
            <person name="Klopp C."/>
            <person name="Pontarotti P."/>
            <person name="Henrissat B."/>
            <person name="Record E."/>
        </authorList>
    </citation>
    <scope>NUCLEOTIDE SEQUENCE [LARGE SCALE GENOMIC DNA]</scope>
    <source>
        <strain evidence="8">BRFM137</strain>
    </source>
</reference>
<evidence type="ECO:0000256" key="6">
    <source>
        <dbReference type="SAM" id="Phobius"/>
    </source>
</evidence>
<feature type="transmembrane region" description="Helical" evidence="6">
    <location>
        <begin position="466"/>
        <end position="485"/>
    </location>
</feature>
<keyword evidence="9" id="KW-1185">Reference proteome</keyword>
<accession>A0A060SS54</accession>
<sequence length="546" mass="59356">MTDKTRTGPPESNSSSASPTIHDEPGVTGPLDVSNENVAENLKEETDKGKAARIATAPEPREQADDGALIVNWDGPDDPQNPKNWSKKKKWAATLIVSAFTFISPVSSSMMAPASNQIAGQFGITNSTVIALLTSVFVAAYAFGPLILGPLSELYGRSRVLQLANMWYLAWNLGCGFAQNEGQLIAFRFLAGLGGSAPLSIGGGVLGDLWRPEERGQAIALYSLAPLLGPVIGPTCGAWIAQKSTWRWVFWSTTIVDAFIQVLGLFFLKETFPPVLLERKAVRIRKTMDPEKVGVREVRTVFDGADRHWKHIVAKALVRPFSLFFHEPIVQLLGLYMAFVYGTLYLFLTTIPGIFEGVYREEVGIAGLNYFALGVGLTGASQINARMLDRIYKYFSEKNGGVGKPEYRLPSLIPGSILLPAGLFITGWTARADIHWIVPDIGIALVGAGTILNFQSIQTYVIDTFTLHAASALAAVTFFRSLAGFGFPLFAPAMYDALGYGKGDTILACVAIAVGVPAPPLLWFYGERIRNASKYARQSIALKDRR</sequence>
<dbReference type="CDD" id="cd17323">
    <property type="entry name" value="MFS_Tpo1_MDR_like"/>
    <property type="match status" value="1"/>
</dbReference>
<proteinExistence type="predicted"/>
<dbReference type="Proteomes" id="UP000029665">
    <property type="component" value="Unassembled WGS sequence"/>
</dbReference>
<dbReference type="STRING" id="5643.A0A060SS54"/>
<evidence type="ECO:0000313" key="8">
    <source>
        <dbReference type="EMBL" id="CDO77001.1"/>
    </source>
</evidence>
<comment type="caution">
    <text evidence="8">The sequence shown here is derived from an EMBL/GenBank/DDBJ whole genome shotgun (WGS) entry which is preliminary data.</text>
</comment>
<dbReference type="Pfam" id="PF07690">
    <property type="entry name" value="MFS_1"/>
    <property type="match status" value="1"/>
</dbReference>
<dbReference type="HOGENOM" id="CLU_008455_1_3_1"/>
<dbReference type="PROSITE" id="PS50850">
    <property type="entry name" value="MFS"/>
    <property type="match status" value="1"/>
</dbReference>
<evidence type="ECO:0000256" key="2">
    <source>
        <dbReference type="ARBA" id="ARBA00022692"/>
    </source>
</evidence>
<feature type="transmembrane region" description="Helical" evidence="6">
    <location>
        <begin position="505"/>
        <end position="525"/>
    </location>
</feature>
<evidence type="ECO:0000256" key="5">
    <source>
        <dbReference type="SAM" id="MobiDB-lite"/>
    </source>
</evidence>
<keyword evidence="4 6" id="KW-0472">Membrane</keyword>
<evidence type="ECO:0000256" key="4">
    <source>
        <dbReference type="ARBA" id="ARBA00023136"/>
    </source>
</evidence>
<dbReference type="EMBL" id="CCBP010000435">
    <property type="protein sequence ID" value="CDO77001.1"/>
    <property type="molecule type" value="Genomic_DNA"/>
</dbReference>
<evidence type="ECO:0000256" key="3">
    <source>
        <dbReference type="ARBA" id="ARBA00022989"/>
    </source>
</evidence>
<dbReference type="GO" id="GO:0016020">
    <property type="term" value="C:membrane"/>
    <property type="evidence" value="ECO:0007669"/>
    <property type="project" value="UniProtKB-SubCell"/>
</dbReference>
<dbReference type="Gene3D" id="1.20.1250.20">
    <property type="entry name" value="MFS general substrate transporter like domains"/>
    <property type="match status" value="1"/>
</dbReference>
<keyword evidence="3 6" id="KW-1133">Transmembrane helix</keyword>
<comment type="subcellular location">
    <subcellularLocation>
        <location evidence="1">Membrane</location>
        <topology evidence="1">Multi-pass membrane protein</topology>
    </subcellularLocation>
</comment>